<protein>
    <submittedName>
        <fullName evidence="2">Uncharacterized protein</fullName>
    </submittedName>
</protein>
<name>A0A0V0QMY9_PSEPJ</name>
<evidence type="ECO:0000313" key="3">
    <source>
        <dbReference type="Proteomes" id="UP000054937"/>
    </source>
</evidence>
<organism evidence="2 3">
    <name type="scientific">Pseudocohnilembus persalinus</name>
    <name type="common">Ciliate</name>
    <dbReference type="NCBI Taxonomy" id="266149"/>
    <lineage>
        <taxon>Eukaryota</taxon>
        <taxon>Sar</taxon>
        <taxon>Alveolata</taxon>
        <taxon>Ciliophora</taxon>
        <taxon>Intramacronucleata</taxon>
        <taxon>Oligohymenophorea</taxon>
        <taxon>Scuticociliatia</taxon>
        <taxon>Philasterida</taxon>
        <taxon>Pseudocohnilembidae</taxon>
        <taxon>Pseudocohnilembus</taxon>
    </lineage>
</organism>
<feature type="coiled-coil region" evidence="1">
    <location>
        <begin position="134"/>
        <end position="161"/>
    </location>
</feature>
<dbReference type="AlphaFoldDB" id="A0A0V0QMY9"/>
<proteinExistence type="predicted"/>
<gene>
    <name evidence="2" type="ORF">PPERSA_02879</name>
</gene>
<sequence length="227" mass="27203">MKKVKQPNDFRYFLDDKYDQKIIEEELYLKEKDYQFQIERIEKQYAEEIEILLACEDELRNDTFLKANRNYSILKDFGKWQKQLESDLKELEQNGEKETEKYQTLDRIEYQMEKVQAALEPEIKANYLPKNPLLGQLETEFNQLQQENSDLINRYNQIKEKQQDIFAQKQVIDQSLFSLKKLINENKLTNQSALDRAARIISSNYTTETNPLCLNQSQIQDIKNRKL</sequence>
<keyword evidence="3" id="KW-1185">Reference proteome</keyword>
<evidence type="ECO:0000256" key="1">
    <source>
        <dbReference type="SAM" id="Coils"/>
    </source>
</evidence>
<accession>A0A0V0QMY9</accession>
<reference evidence="2 3" key="1">
    <citation type="journal article" date="2015" name="Sci. Rep.">
        <title>Genome of the facultative scuticociliatosis pathogen Pseudocohnilembus persalinus provides insight into its virulence through horizontal gene transfer.</title>
        <authorList>
            <person name="Xiong J."/>
            <person name="Wang G."/>
            <person name="Cheng J."/>
            <person name="Tian M."/>
            <person name="Pan X."/>
            <person name="Warren A."/>
            <person name="Jiang C."/>
            <person name="Yuan D."/>
            <person name="Miao W."/>
        </authorList>
    </citation>
    <scope>NUCLEOTIDE SEQUENCE [LARGE SCALE GENOMIC DNA]</scope>
    <source>
        <strain evidence="2">36N120E</strain>
    </source>
</reference>
<dbReference type="EMBL" id="LDAU01000131">
    <property type="protein sequence ID" value="KRX03500.1"/>
    <property type="molecule type" value="Genomic_DNA"/>
</dbReference>
<feature type="coiled-coil region" evidence="1">
    <location>
        <begin position="38"/>
        <end position="108"/>
    </location>
</feature>
<dbReference type="InParanoid" id="A0A0V0QMY9"/>
<evidence type="ECO:0000313" key="2">
    <source>
        <dbReference type="EMBL" id="KRX03500.1"/>
    </source>
</evidence>
<comment type="caution">
    <text evidence="2">The sequence shown here is derived from an EMBL/GenBank/DDBJ whole genome shotgun (WGS) entry which is preliminary data.</text>
</comment>
<keyword evidence="1" id="KW-0175">Coiled coil</keyword>
<dbReference type="Proteomes" id="UP000054937">
    <property type="component" value="Unassembled WGS sequence"/>
</dbReference>